<keyword evidence="5" id="KW-0675">Receptor</keyword>
<dbReference type="Proteomes" id="UP000324222">
    <property type="component" value="Unassembled WGS sequence"/>
</dbReference>
<evidence type="ECO:0000256" key="1">
    <source>
        <dbReference type="ARBA" id="ARBA00004141"/>
    </source>
</evidence>
<evidence type="ECO:0000313" key="5">
    <source>
        <dbReference type="EMBL" id="MPC83400.1"/>
    </source>
</evidence>
<dbReference type="GO" id="GO:0016020">
    <property type="term" value="C:membrane"/>
    <property type="evidence" value="ECO:0007669"/>
    <property type="project" value="UniProtKB-SubCell"/>
</dbReference>
<evidence type="ECO:0000256" key="2">
    <source>
        <dbReference type="ARBA" id="ARBA00022692"/>
    </source>
</evidence>
<evidence type="ECO:0000256" key="4">
    <source>
        <dbReference type="ARBA" id="ARBA00023136"/>
    </source>
</evidence>
<dbReference type="GO" id="GO:0004930">
    <property type="term" value="F:G protein-coupled receptor activity"/>
    <property type="evidence" value="ECO:0007669"/>
    <property type="project" value="InterPro"/>
</dbReference>
<dbReference type="Pfam" id="PF00002">
    <property type="entry name" value="7tm_2"/>
    <property type="match status" value="1"/>
</dbReference>
<evidence type="ECO:0000256" key="3">
    <source>
        <dbReference type="ARBA" id="ARBA00022989"/>
    </source>
</evidence>
<proteinExistence type="predicted"/>
<evidence type="ECO:0000313" key="6">
    <source>
        <dbReference type="Proteomes" id="UP000324222"/>
    </source>
</evidence>
<keyword evidence="2" id="KW-0812">Transmembrane</keyword>
<keyword evidence="3" id="KW-1133">Transmembrane helix</keyword>
<dbReference type="AlphaFoldDB" id="A0A5B7IG52"/>
<keyword evidence="4" id="KW-0472">Membrane</keyword>
<dbReference type="InterPro" id="IPR000832">
    <property type="entry name" value="GPCR_2_secretin-like"/>
</dbReference>
<dbReference type="Gene3D" id="1.20.1070.10">
    <property type="entry name" value="Rhodopsin 7-helix transmembrane proteins"/>
    <property type="match status" value="1"/>
</dbReference>
<comment type="subcellular location">
    <subcellularLocation>
        <location evidence="1">Membrane</location>
        <topology evidence="1">Multi-pass membrane protein</topology>
    </subcellularLocation>
</comment>
<comment type="caution">
    <text evidence="5">The sequence shown here is derived from an EMBL/GenBank/DDBJ whole genome shotgun (WGS) entry which is preliminary data.</text>
</comment>
<protein>
    <submittedName>
        <fullName evidence="5">Diuretic hormone receptor</fullName>
    </submittedName>
</protein>
<gene>
    <name evidence="5" type="primary">DIHR_4</name>
    <name evidence="5" type="ORF">E2C01_078109</name>
</gene>
<reference evidence="5 6" key="1">
    <citation type="submission" date="2019-05" db="EMBL/GenBank/DDBJ databases">
        <title>Another draft genome of Portunus trituberculatus and its Hox gene families provides insights of decapod evolution.</title>
        <authorList>
            <person name="Jeong J.-H."/>
            <person name="Song I."/>
            <person name="Kim S."/>
            <person name="Choi T."/>
            <person name="Kim D."/>
            <person name="Ryu S."/>
            <person name="Kim W."/>
        </authorList>
    </citation>
    <scope>NUCLEOTIDE SEQUENCE [LARGE SCALE GENOMIC DNA]</scope>
    <source>
        <tissue evidence="5">Muscle</tissue>
    </source>
</reference>
<keyword evidence="6" id="KW-1185">Reference proteome</keyword>
<name>A0A5B7IG52_PORTR</name>
<accession>A0A5B7IG52</accession>
<dbReference type="EMBL" id="VSRR010062418">
    <property type="protein sequence ID" value="MPC83400.1"/>
    <property type="molecule type" value="Genomic_DNA"/>
</dbReference>
<sequence>MAISDMVLVKKLRSTHAQEVQPGLKLGLRAFRSLLVLMPLLGTPHVLLLLAPSRGTLAVVFAYVRAIVLSTQTKNSLSGIKWVGRRWRRERGRRFYT</sequence>
<organism evidence="5 6">
    <name type="scientific">Portunus trituberculatus</name>
    <name type="common">Swimming crab</name>
    <name type="synonym">Neptunus trituberculatus</name>
    <dbReference type="NCBI Taxonomy" id="210409"/>
    <lineage>
        <taxon>Eukaryota</taxon>
        <taxon>Metazoa</taxon>
        <taxon>Ecdysozoa</taxon>
        <taxon>Arthropoda</taxon>
        <taxon>Crustacea</taxon>
        <taxon>Multicrustacea</taxon>
        <taxon>Malacostraca</taxon>
        <taxon>Eumalacostraca</taxon>
        <taxon>Eucarida</taxon>
        <taxon>Decapoda</taxon>
        <taxon>Pleocyemata</taxon>
        <taxon>Brachyura</taxon>
        <taxon>Eubrachyura</taxon>
        <taxon>Portunoidea</taxon>
        <taxon>Portunidae</taxon>
        <taxon>Portuninae</taxon>
        <taxon>Portunus</taxon>
    </lineage>
</organism>